<dbReference type="AlphaFoldDB" id="A0A7J5D488"/>
<dbReference type="EMBL" id="WBKG01000047">
    <property type="protein sequence ID" value="KAB1978838.1"/>
    <property type="molecule type" value="Genomic_DNA"/>
</dbReference>
<accession>A0A7J5D488</accession>
<feature type="region of interest" description="Disordered" evidence="1">
    <location>
        <begin position="40"/>
        <end position="71"/>
    </location>
</feature>
<feature type="compositionally biased region" description="Polar residues" evidence="1">
    <location>
        <begin position="1"/>
        <end position="12"/>
    </location>
</feature>
<reference evidence="2 3" key="1">
    <citation type="submission" date="2019-09" db="EMBL/GenBank/DDBJ databases">
        <title>Isolation and identification of active actinomycetes.</title>
        <authorList>
            <person name="Yu Z."/>
            <person name="Han C."/>
            <person name="Yu B."/>
        </authorList>
    </citation>
    <scope>NUCLEOTIDE SEQUENCE [LARGE SCALE GENOMIC DNA]</scope>
    <source>
        <strain evidence="2 3">NEAU-H2</strain>
    </source>
</reference>
<keyword evidence="3" id="KW-1185">Reference proteome</keyword>
<organism evidence="2 3">
    <name type="scientific">Streptomyces triticiradicis</name>
    <dbReference type="NCBI Taxonomy" id="2651189"/>
    <lineage>
        <taxon>Bacteria</taxon>
        <taxon>Bacillati</taxon>
        <taxon>Actinomycetota</taxon>
        <taxon>Actinomycetes</taxon>
        <taxon>Kitasatosporales</taxon>
        <taxon>Streptomycetaceae</taxon>
        <taxon>Streptomyces</taxon>
    </lineage>
</organism>
<evidence type="ECO:0000313" key="3">
    <source>
        <dbReference type="Proteomes" id="UP000442990"/>
    </source>
</evidence>
<evidence type="ECO:0000256" key="1">
    <source>
        <dbReference type="SAM" id="MobiDB-lite"/>
    </source>
</evidence>
<sequence>MPEISGNHTSSSRPERAAGTRTYIVRAPSLPTTTRSAAVYRGSRTRSCSTAAPAIHSATRDQSSARRRTPA</sequence>
<protein>
    <submittedName>
        <fullName evidence="2">Uncharacterized protein</fullName>
    </submittedName>
</protein>
<feature type="region of interest" description="Disordered" evidence="1">
    <location>
        <begin position="1"/>
        <end position="22"/>
    </location>
</feature>
<dbReference type="Proteomes" id="UP000442990">
    <property type="component" value="Unassembled WGS sequence"/>
</dbReference>
<proteinExistence type="predicted"/>
<name>A0A7J5D488_9ACTN</name>
<comment type="caution">
    <text evidence="2">The sequence shown here is derived from an EMBL/GenBank/DDBJ whole genome shotgun (WGS) entry which is preliminary data.</text>
</comment>
<evidence type="ECO:0000313" key="2">
    <source>
        <dbReference type="EMBL" id="KAB1978838.1"/>
    </source>
</evidence>
<gene>
    <name evidence="2" type="ORF">F8144_37925</name>
</gene>